<name>A0A644X800_9ZZZZ</name>
<gene>
    <name evidence="2" type="ORF">SDC9_58658</name>
</gene>
<evidence type="ECO:0000313" key="2">
    <source>
        <dbReference type="EMBL" id="MPM12306.1"/>
    </source>
</evidence>
<proteinExistence type="predicted"/>
<evidence type="ECO:0000256" key="1">
    <source>
        <dbReference type="SAM" id="Coils"/>
    </source>
</evidence>
<feature type="coiled-coil region" evidence="1">
    <location>
        <begin position="389"/>
        <end position="416"/>
    </location>
</feature>
<organism evidence="2">
    <name type="scientific">bioreactor metagenome</name>
    <dbReference type="NCBI Taxonomy" id="1076179"/>
    <lineage>
        <taxon>unclassified sequences</taxon>
        <taxon>metagenomes</taxon>
        <taxon>ecological metagenomes</taxon>
    </lineage>
</organism>
<accession>A0A644X800</accession>
<feature type="coiled-coil region" evidence="1">
    <location>
        <begin position="228"/>
        <end position="290"/>
    </location>
</feature>
<reference evidence="2" key="1">
    <citation type="submission" date="2019-08" db="EMBL/GenBank/DDBJ databases">
        <authorList>
            <person name="Kucharzyk K."/>
            <person name="Murdoch R.W."/>
            <person name="Higgins S."/>
            <person name="Loffler F."/>
        </authorList>
    </citation>
    <scope>NUCLEOTIDE SEQUENCE</scope>
</reference>
<keyword evidence="1" id="KW-0175">Coiled coil</keyword>
<evidence type="ECO:0008006" key="3">
    <source>
        <dbReference type="Google" id="ProtNLM"/>
    </source>
</evidence>
<protein>
    <recommendedName>
        <fullName evidence="3">DUF2326 domain-containing protein</fullName>
    </recommendedName>
</protein>
<comment type="caution">
    <text evidence="2">The sequence shown here is derived from an EMBL/GenBank/DDBJ whole genome shotgun (WGS) entry which is preliminary data.</text>
</comment>
<dbReference type="EMBL" id="VSSQ01001953">
    <property type="protein sequence ID" value="MPM12306.1"/>
    <property type="molecule type" value="Genomic_DNA"/>
</dbReference>
<dbReference type="AlphaFoldDB" id="A0A644X800"/>
<sequence>MSKLVFHKLFLFSTSEKLARCITFNDGINIVSSSQVNGTDRGKSVIMRSLYHTLGADCQFDDIWDDKNKTYILKFSIDSVEYFIYRCNRLFKFFDSEKSLLFTTVDRSELAANLKTYFNFAVELPDRTNEKLEITPAAYNYILSFIDQDYYSGTQFSSFSNLAQYANYKENVLYYHFGAFDKLYFELEKNLEMLKTQQNDLNQRMQFTDGLFSKTVDAIHGSTYTANMDLLRIEVEKAKDEYAEIVDKLSSYKSKLISLRNQKYELESTLSELKEALRNNEGDIAQLNEHICPFCKSVIVDTMELRAEKYNSTDDIVLMSNDIQQNILDITGKISAIETRYREMLGVMTAYDEKLKINTAQIDDVLKHRGYMEIRDSLLAEMGEIKQLLEGIQLQIKEVMKKQTEYEAKKKEINDEYYKLLLADKTAFGLSEIDDKRFVNIKNNFKASGSNKPIATVIWYMSLTKLKNKFNPSAIRFPLVFDSPNNAEMDDEKKREVLSYLIRNATDKNQMIISAIGFSPADFESTVGITAIPLTNEKYHLLCAEDFELYKQLLLEFCNS</sequence>